<evidence type="ECO:0000313" key="2">
    <source>
        <dbReference type="EMBL" id="OGH70339.1"/>
    </source>
</evidence>
<dbReference type="Pfam" id="PF25056">
    <property type="entry name" value="DUF7793"/>
    <property type="match status" value="1"/>
</dbReference>
<evidence type="ECO:0000259" key="1">
    <source>
        <dbReference type="Pfam" id="PF25056"/>
    </source>
</evidence>
<dbReference type="EMBL" id="MFQE01000050">
    <property type="protein sequence ID" value="OGH70339.1"/>
    <property type="molecule type" value="Genomic_DNA"/>
</dbReference>
<name>A0A1F6MFD9_9BACT</name>
<comment type="caution">
    <text evidence="2">The sequence shown here is derived from an EMBL/GenBank/DDBJ whole genome shotgun (WGS) entry which is preliminary data.</text>
</comment>
<evidence type="ECO:0000313" key="3">
    <source>
        <dbReference type="Proteomes" id="UP000177457"/>
    </source>
</evidence>
<dbReference type="InterPro" id="IPR056695">
    <property type="entry name" value="DUF7793"/>
</dbReference>
<dbReference type="Proteomes" id="UP000177457">
    <property type="component" value="Unassembled WGS sequence"/>
</dbReference>
<gene>
    <name evidence="2" type="ORF">A3C90_03375</name>
</gene>
<feature type="domain" description="DUF7793" evidence="1">
    <location>
        <begin position="42"/>
        <end position="145"/>
    </location>
</feature>
<reference evidence="2 3" key="1">
    <citation type="journal article" date="2016" name="Nat. Commun.">
        <title>Thousands of microbial genomes shed light on interconnected biogeochemical processes in an aquifer system.</title>
        <authorList>
            <person name="Anantharaman K."/>
            <person name="Brown C.T."/>
            <person name="Hug L.A."/>
            <person name="Sharon I."/>
            <person name="Castelle C.J."/>
            <person name="Probst A.J."/>
            <person name="Thomas B.C."/>
            <person name="Singh A."/>
            <person name="Wilkins M.J."/>
            <person name="Karaoz U."/>
            <person name="Brodie E.L."/>
            <person name="Williams K.H."/>
            <person name="Hubbard S.S."/>
            <person name="Banfield J.F."/>
        </authorList>
    </citation>
    <scope>NUCLEOTIDE SEQUENCE [LARGE SCALE GENOMIC DNA]</scope>
</reference>
<protein>
    <recommendedName>
        <fullName evidence="1">DUF7793 domain-containing protein</fullName>
    </recommendedName>
</protein>
<accession>A0A1F6MFD9</accession>
<dbReference type="AlphaFoldDB" id="A0A1F6MFD9"/>
<proteinExistence type="predicted"/>
<dbReference type="STRING" id="1798683.A3C90_03375"/>
<sequence length="154" mass="17532">MASKTQHFIKPPSGAAHFGGENCDVWVWWDDSANAVRVINKGIMDISTAEKMWRWNVALMEGRPEKKVDWIIDVHQMGKANAKIRNVLKQGYSHSKVGITAFIGAPLLMKASIDLATLFKGRDPERPYEFFDNEEDAEKWLAEMKKKRDIGAKK</sequence>
<organism evidence="2 3">
    <name type="scientific">Candidatus Magasanikbacteria bacterium RIFCSPHIGHO2_02_FULL_51_14</name>
    <dbReference type="NCBI Taxonomy" id="1798683"/>
    <lineage>
        <taxon>Bacteria</taxon>
        <taxon>Candidatus Magasanikiibacteriota</taxon>
    </lineage>
</organism>